<feature type="compositionally biased region" description="Polar residues" evidence="6">
    <location>
        <begin position="130"/>
        <end position="139"/>
    </location>
</feature>
<feature type="compositionally biased region" description="Low complexity" evidence="6">
    <location>
        <begin position="143"/>
        <end position="164"/>
    </location>
</feature>
<feature type="compositionally biased region" description="Basic residues" evidence="6">
    <location>
        <begin position="177"/>
        <end position="187"/>
    </location>
</feature>
<dbReference type="InterPro" id="IPR036638">
    <property type="entry name" value="HLH_DNA-bd_sf"/>
</dbReference>
<feature type="compositionally biased region" description="Low complexity" evidence="6">
    <location>
        <begin position="308"/>
        <end position="323"/>
    </location>
</feature>
<dbReference type="Pfam" id="PF00010">
    <property type="entry name" value="HLH"/>
    <property type="match status" value="1"/>
</dbReference>
<dbReference type="AlphaFoldDB" id="A0A507CTX1"/>
<dbReference type="EMBL" id="QEAM01000260">
    <property type="protein sequence ID" value="TPX42642.1"/>
    <property type="molecule type" value="Genomic_DNA"/>
</dbReference>
<dbReference type="PANTHER" id="PTHR11969:SF54">
    <property type="entry name" value="MAD-LIKE PROTEIN 1"/>
    <property type="match status" value="1"/>
</dbReference>
<evidence type="ECO:0000256" key="3">
    <source>
        <dbReference type="ARBA" id="ARBA00023125"/>
    </source>
</evidence>
<keyword evidence="4" id="KW-0804">Transcription</keyword>
<protein>
    <recommendedName>
        <fullName evidence="7">BHLH domain-containing protein</fullName>
    </recommendedName>
</protein>
<evidence type="ECO:0000313" key="9">
    <source>
        <dbReference type="Proteomes" id="UP000320475"/>
    </source>
</evidence>
<name>A0A507CTX1_9FUNG</name>
<dbReference type="GO" id="GO:0000981">
    <property type="term" value="F:DNA-binding transcription factor activity, RNA polymerase II-specific"/>
    <property type="evidence" value="ECO:0007669"/>
    <property type="project" value="TreeGrafter"/>
</dbReference>
<comment type="caution">
    <text evidence="8">The sequence shown here is derived from an EMBL/GenBank/DDBJ whole genome shotgun (WGS) entry which is preliminary data.</text>
</comment>
<feature type="region of interest" description="Disordered" evidence="6">
    <location>
        <begin position="94"/>
        <end position="193"/>
    </location>
</feature>
<comment type="subcellular location">
    <subcellularLocation>
        <location evidence="1">Nucleus</location>
    </subcellularLocation>
</comment>
<proteinExistence type="predicted"/>
<dbReference type="SMART" id="SM00353">
    <property type="entry name" value="HLH"/>
    <property type="match status" value="1"/>
</dbReference>
<reference evidence="8 9" key="1">
    <citation type="journal article" date="2019" name="Sci. Rep.">
        <title>Comparative genomics of chytrid fungi reveal insights into the obligate biotrophic and pathogenic lifestyle of Synchytrium endobioticum.</title>
        <authorList>
            <person name="van de Vossenberg B.T.L.H."/>
            <person name="Warris S."/>
            <person name="Nguyen H.D.T."/>
            <person name="van Gent-Pelzer M.P.E."/>
            <person name="Joly D.L."/>
            <person name="van de Geest H.C."/>
            <person name="Bonants P.J.M."/>
            <person name="Smith D.S."/>
            <person name="Levesque C.A."/>
            <person name="van der Lee T.A.J."/>
        </authorList>
    </citation>
    <scope>NUCLEOTIDE SEQUENCE [LARGE SCALE GENOMIC DNA]</scope>
    <source>
        <strain evidence="8 9">LEV6574</strain>
    </source>
</reference>
<dbReference type="Proteomes" id="UP000320475">
    <property type="component" value="Unassembled WGS sequence"/>
</dbReference>
<dbReference type="GO" id="GO:0000978">
    <property type="term" value="F:RNA polymerase II cis-regulatory region sequence-specific DNA binding"/>
    <property type="evidence" value="ECO:0007669"/>
    <property type="project" value="TreeGrafter"/>
</dbReference>
<dbReference type="PROSITE" id="PS50888">
    <property type="entry name" value="BHLH"/>
    <property type="match status" value="1"/>
</dbReference>
<dbReference type="Gene3D" id="4.10.280.10">
    <property type="entry name" value="Helix-loop-helix DNA-binding domain"/>
    <property type="match status" value="1"/>
</dbReference>
<dbReference type="OrthoDB" id="8964853at2759"/>
<dbReference type="PANTHER" id="PTHR11969">
    <property type="entry name" value="MAX DIMERIZATION, MAD"/>
    <property type="match status" value="1"/>
</dbReference>
<evidence type="ECO:0000256" key="2">
    <source>
        <dbReference type="ARBA" id="ARBA00023015"/>
    </source>
</evidence>
<dbReference type="GO" id="GO:0005634">
    <property type="term" value="C:nucleus"/>
    <property type="evidence" value="ECO:0007669"/>
    <property type="project" value="UniProtKB-SubCell"/>
</dbReference>
<evidence type="ECO:0000256" key="6">
    <source>
        <dbReference type="SAM" id="MobiDB-lite"/>
    </source>
</evidence>
<keyword evidence="5" id="KW-0539">Nucleus</keyword>
<gene>
    <name evidence="8" type="ORF">SeLEV6574_g05482</name>
</gene>
<evidence type="ECO:0000259" key="7">
    <source>
        <dbReference type="PROSITE" id="PS50888"/>
    </source>
</evidence>
<organism evidence="8 9">
    <name type="scientific">Synchytrium endobioticum</name>
    <dbReference type="NCBI Taxonomy" id="286115"/>
    <lineage>
        <taxon>Eukaryota</taxon>
        <taxon>Fungi</taxon>
        <taxon>Fungi incertae sedis</taxon>
        <taxon>Chytridiomycota</taxon>
        <taxon>Chytridiomycota incertae sedis</taxon>
        <taxon>Chytridiomycetes</taxon>
        <taxon>Synchytriales</taxon>
        <taxon>Synchytriaceae</taxon>
        <taxon>Synchytrium</taxon>
    </lineage>
</organism>
<keyword evidence="3" id="KW-0238">DNA-binding</keyword>
<evidence type="ECO:0000256" key="4">
    <source>
        <dbReference type="ARBA" id="ARBA00023163"/>
    </source>
</evidence>
<feature type="region of interest" description="Disordered" evidence="6">
    <location>
        <begin position="288"/>
        <end position="330"/>
    </location>
</feature>
<dbReference type="SUPFAM" id="SSF47459">
    <property type="entry name" value="HLH, helix-loop-helix DNA-binding domain"/>
    <property type="match status" value="1"/>
</dbReference>
<feature type="domain" description="BHLH" evidence="7">
    <location>
        <begin position="205"/>
        <end position="257"/>
    </location>
</feature>
<keyword evidence="2" id="KW-0805">Transcription regulation</keyword>
<feature type="compositionally biased region" description="Pro residues" evidence="6">
    <location>
        <begin position="115"/>
        <end position="127"/>
    </location>
</feature>
<evidence type="ECO:0000256" key="1">
    <source>
        <dbReference type="ARBA" id="ARBA00004123"/>
    </source>
</evidence>
<dbReference type="GO" id="GO:0046983">
    <property type="term" value="F:protein dimerization activity"/>
    <property type="evidence" value="ECO:0007669"/>
    <property type="project" value="InterPro"/>
</dbReference>
<evidence type="ECO:0000256" key="5">
    <source>
        <dbReference type="ARBA" id="ARBA00023242"/>
    </source>
</evidence>
<accession>A0A507CTX1</accession>
<dbReference type="InterPro" id="IPR011598">
    <property type="entry name" value="bHLH_dom"/>
</dbReference>
<evidence type="ECO:0000313" key="8">
    <source>
        <dbReference type="EMBL" id="TPX42642.1"/>
    </source>
</evidence>
<dbReference type="CDD" id="cd00083">
    <property type="entry name" value="bHLH_SF"/>
    <property type="match status" value="1"/>
</dbReference>
<dbReference type="VEuPathDB" id="FungiDB:SeMB42_g05547"/>
<sequence length="453" mass="49612">MSKLCEKFEFRRGPADGLRLVHPRDLEHSSDERQDTIHPSPESNVWQSAPAVPIKSLTFRVAILLQPIAYKIATIITKVIATFPYQSTGMTTHGFYDHEEEGGISSRRTKSGTRRPPPFIPTGPLPAPQQGRSLPINQKNESRSLSSYSSSGCSSPSLSSTSDSSYDDGRDSSRGRGSTRRSPRRKAPYLVPGTMSTVTAALPISRRSTHNAIERARRESLAMELSDLARMLPCLEDVKRPSKLVIVQAAIREIKELRERVSGLHLSGIASSSLDSTTACTIKMPAQHTKQTAPPLLQLVEDDDDNVSTTTSRSSTRATTASSCNPMTSPTLPDFEELDFHLPNATISDENVLYNTFTLIAPSPSALPYAGMDWAEPTKPKIKKEERETKPSANLQSSLLLQPLFDEHHSSAGHMLDIKDHGDLSLFAVDHNNARVAGGHYDVGGIEDLFMSA</sequence>